<gene>
    <name evidence="5" type="ORF">LshimejAT787_0204680</name>
</gene>
<dbReference type="AlphaFoldDB" id="A0A9P3PFC8"/>
<comment type="caution">
    <text evidence="5">The sequence shown here is derived from an EMBL/GenBank/DDBJ whole genome shotgun (WGS) entry which is preliminary data.</text>
</comment>
<accession>A0A9P3PFC8</accession>
<feature type="compositionally biased region" description="Polar residues" evidence="2">
    <location>
        <begin position="118"/>
        <end position="171"/>
    </location>
</feature>
<dbReference type="InterPro" id="IPR036908">
    <property type="entry name" value="RlpA-like_sf"/>
</dbReference>
<evidence type="ECO:0000256" key="1">
    <source>
        <dbReference type="ARBA" id="ARBA00022729"/>
    </source>
</evidence>
<evidence type="ECO:0000313" key="6">
    <source>
        <dbReference type="Proteomes" id="UP001063166"/>
    </source>
</evidence>
<feature type="domain" description="RlpA-like protein double-psi beta-barrel" evidence="4">
    <location>
        <begin position="179"/>
        <end position="274"/>
    </location>
</feature>
<sequence>MFTLASFTVAIAAVSSVSGLVVPRATPPAGWATTYLERYDTYHTRYLALGCEKKHNTPFFDQCCHPLLANQKLETRPKQCIPSTSTSLSPSTVEPTATATPDDDGEFDDCDGDDDEPSSTAVATSTKAPVPTSTKVPLPTSTKIPATTSTKVHVTSTPDKTSTTRVSPTPQAGNVNAGGFATFFYQNGVAGACGTVHSDNDLIAAIDGRRYGNLSVKSALCGKKVKISNPANGKSVTVTIADACPTCKNSNSIDLSLAAFQKIATLDQGLVGITWNFV</sequence>
<dbReference type="SUPFAM" id="SSF50685">
    <property type="entry name" value="Barwin-like endoglucanases"/>
    <property type="match status" value="1"/>
</dbReference>
<dbReference type="CDD" id="cd22191">
    <property type="entry name" value="DPBB_RlpA_EXP_N-like"/>
    <property type="match status" value="1"/>
</dbReference>
<keyword evidence="1 3" id="KW-0732">Signal</keyword>
<reference evidence="5" key="1">
    <citation type="submission" date="2022-07" db="EMBL/GenBank/DDBJ databases">
        <title>The genome of Lyophyllum shimeji provides insight into the initial evolution of ectomycorrhizal fungal genome.</title>
        <authorList>
            <person name="Kobayashi Y."/>
            <person name="Shibata T."/>
            <person name="Hirakawa H."/>
            <person name="Shigenobu S."/>
            <person name="Nishiyama T."/>
            <person name="Yamada A."/>
            <person name="Hasebe M."/>
            <person name="Kawaguchi M."/>
        </authorList>
    </citation>
    <scope>NUCLEOTIDE SEQUENCE</scope>
    <source>
        <strain evidence="5">AT787</strain>
    </source>
</reference>
<dbReference type="PANTHER" id="PTHR31836">
    <property type="match status" value="1"/>
</dbReference>
<dbReference type="EMBL" id="BRPK01000002">
    <property type="protein sequence ID" value="GLB34903.1"/>
    <property type="molecule type" value="Genomic_DNA"/>
</dbReference>
<evidence type="ECO:0000313" key="5">
    <source>
        <dbReference type="EMBL" id="GLB34903.1"/>
    </source>
</evidence>
<protein>
    <submittedName>
        <fullName evidence="5">Lytic transglycolase</fullName>
    </submittedName>
</protein>
<name>A0A9P3PFC8_LYOSH</name>
<dbReference type="Pfam" id="PF03330">
    <property type="entry name" value="DPBB_1"/>
    <property type="match status" value="1"/>
</dbReference>
<dbReference type="Gene3D" id="2.40.40.10">
    <property type="entry name" value="RlpA-like domain"/>
    <property type="match status" value="1"/>
</dbReference>
<feature type="compositionally biased region" description="Low complexity" evidence="2">
    <location>
        <begin position="82"/>
        <end position="96"/>
    </location>
</feature>
<proteinExistence type="predicted"/>
<evidence type="ECO:0000256" key="3">
    <source>
        <dbReference type="SAM" id="SignalP"/>
    </source>
</evidence>
<feature type="compositionally biased region" description="Acidic residues" evidence="2">
    <location>
        <begin position="101"/>
        <end position="117"/>
    </location>
</feature>
<organism evidence="5 6">
    <name type="scientific">Lyophyllum shimeji</name>
    <name type="common">Hon-shimeji</name>
    <name type="synonym">Tricholoma shimeji</name>
    <dbReference type="NCBI Taxonomy" id="47721"/>
    <lineage>
        <taxon>Eukaryota</taxon>
        <taxon>Fungi</taxon>
        <taxon>Dikarya</taxon>
        <taxon>Basidiomycota</taxon>
        <taxon>Agaricomycotina</taxon>
        <taxon>Agaricomycetes</taxon>
        <taxon>Agaricomycetidae</taxon>
        <taxon>Agaricales</taxon>
        <taxon>Tricholomatineae</taxon>
        <taxon>Lyophyllaceae</taxon>
        <taxon>Lyophyllum</taxon>
    </lineage>
</organism>
<dbReference type="Proteomes" id="UP001063166">
    <property type="component" value="Unassembled WGS sequence"/>
</dbReference>
<dbReference type="PANTHER" id="PTHR31836:SF24">
    <property type="entry name" value="RLPA-LIKE PROTEIN DOUBLE-PSI BETA-BARREL DOMAIN-CONTAINING PROTEIN"/>
    <property type="match status" value="1"/>
</dbReference>
<feature type="region of interest" description="Disordered" evidence="2">
    <location>
        <begin position="80"/>
        <end position="171"/>
    </location>
</feature>
<dbReference type="InterPro" id="IPR009009">
    <property type="entry name" value="RlpA-like_DPBB"/>
</dbReference>
<keyword evidence="6" id="KW-1185">Reference proteome</keyword>
<dbReference type="InterPro" id="IPR051477">
    <property type="entry name" value="Expansin_CellWall"/>
</dbReference>
<feature type="signal peptide" evidence="3">
    <location>
        <begin position="1"/>
        <end position="19"/>
    </location>
</feature>
<evidence type="ECO:0000259" key="4">
    <source>
        <dbReference type="Pfam" id="PF03330"/>
    </source>
</evidence>
<dbReference type="OrthoDB" id="406505at2759"/>
<feature type="chain" id="PRO_5040242297" evidence="3">
    <location>
        <begin position="20"/>
        <end position="278"/>
    </location>
</feature>
<evidence type="ECO:0000256" key="2">
    <source>
        <dbReference type="SAM" id="MobiDB-lite"/>
    </source>
</evidence>